<gene>
    <name evidence="1" type="ORF">CEXT_808441</name>
</gene>
<keyword evidence="2" id="KW-1185">Reference proteome</keyword>
<name>A0AAV4SNR3_CAEEX</name>
<reference evidence="1 2" key="1">
    <citation type="submission" date="2021-06" db="EMBL/GenBank/DDBJ databases">
        <title>Caerostris extrusa draft genome.</title>
        <authorList>
            <person name="Kono N."/>
            <person name="Arakawa K."/>
        </authorList>
    </citation>
    <scope>NUCLEOTIDE SEQUENCE [LARGE SCALE GENOMIC DNA]</scope>
</reference>
<proteinExistence type="predicted"/>
<comment type="caution">
    <text evidence="1">The sequence shown here is derived from an EMBL/GenBank/DDBJ whole genome shotgun (WGS) entry which is preliminary data.</text>
</comment>
<evidence type="ECO:0000313" key="1">
    <source>
        <dbReference type="EMBL" id="GIY34866.1"/>
    </source>
</evidence>
<dbReference type="AlphaFoldDB" id="A0AAV4SNR3"/>
<evidence type="ECO:0000313" key="2">
    <source>
        <dbReference type="Proteomes" id="UP001054945"/>
    </source>
</evidence>
<sequence length="94" mass="10582">MRFCVRAADDTFSTLSQVGQGPLALSPFLQLCSGRSHKKPLRGLWGPKHPSFFARTQWRNTGCSHNTYLHLREGGRGGEHPLFHFRTMSASNKL</sequence>
<dbReference type="EMBL" id="BPLR01009820">
    <property type="protein sequence ID" value="GIY34866.1"/>
    <property type="molecule type" value="Genomic_DNA"/>
</dbReference>
<accession>A0AAV4SNR3</accession>
<dbReference type="Proteomes" id="UP001054945">
    <property type="component" value="Unassembled WGS sequence"/>
</dbReference>
<protein>
    <submittedName>
        <fullName evidence="1">Uncharacterized protein</fullName>
    </submittedName>
</protein>
<organism evidence="1 2">
    <name type="scientific">Caerostris extrusa</name>
    <name type="common">Bark spider</name>
    <name type="synonym">Caerostris bankana</name>
    <dbReference type="NCBI Taxonomy" id="172846"/>
    <lineage>
        <taxon>Eukaryota</taxon>
        <taxon>Metazoa</taxon>
        <taxon>Ecdysozoa</taxon>
        <taxon>Arthropoda</taxon>
        <taxon>Chelicerata</taxon>
        <taxon>Arachnida</taxon>
        <taxon>Araneae</taxon>
        <taxon>Araneomorphae</taxon>
        <taxon>Entelegynae</taxon>
        <taxon>Araneoidea</taxon>
        <taxon>Araneidae</taxon>
        <taxon>Caerostris</taxon>
    </lineage>
</organism>